<dbReference type="AlphaFoldDB" id="A0A0V1MTU4"/>
<evidence type="ECO:0000313" key="1">
    <source>
        <dbReference type="EMBL" id="KRZ75039.1"/>
    </source>
</evidence>
<keyword evidence="2" id="KW-1185">Reference proteome</keyword>
<protein>
    <submittedName>
        <fullName evidence="1">Uncharacterized protein</fullName>
    </submittedName>
</protein>
<dbReference type="Proteomes" id="UP000054843">
    <property type="component" value="Unassembled WGS sequence"/>
</dbReference>
<comment type="caution">
    <text evidence="1">The sequence shown here is derived from an EMBL/GenBank/DDBJ whole genome shotgun (WGS) entry which is preliminary data.</text>
</comment>
<reference evidence="1 2" key="1">
    <citation type="submission" date="2015-01" db="EMBL/GenBank/DDBJ databases">
        <title>Evolution of Trichinella species and genotypes.</title>
        <authorList>
            <person name="Korhonen P.K."/>
            <person name="Edoardo P."/>
            <person name="Giuseppe L.R."/>
            <person name="Gasser R.B."/>
        </authorList>
    </citation>
    <scope>NUCLEOTIDE SEQUENCE [LARGE SCALE GENOMIC DNA]</scope>
    <source>
        <strain evidence="1">ISS1980</strain>
    </source>
</reference>
<evidence type="ECO:0000313" key="2">
    <source>
        <dbReference type="Proteomes" id="UP000054843"/>
    </source>
</evidence>
<organism evidence="1 2">
    <name type="scientific">Trichinella papuae</name>
    <dbReference type="NCBI Taxonomy" id="268474"/>
    <lineage>
        <taxon>Eukaryota</taxon>
        <taxon>Metazoa</taxon>
        <taxon>Ecdysozoa</taxon>
        <taxon>Nematoda</taxon>
        <taxon>Enoplea</taxon>
        <taxon>Dorylaimia</taxon>
        <taxon>Trichinellida</taxon>
        <taxon>Trichinellidae</taxon>
        <taxon>Trichinella</taxon>
    </lineage>
</organism>
<name>A0A0V1MTU4_9BILA</name>
<sequence>MAKHAATTNYSRPSTFVVFTQILQYSLAVLNCASLKAEVWACPDQLASLEQASGIAEPVLP</sequence>
<accession>A0A0V1MTU4</accession>
<gene>
    <name evidence="1" type="ORF">T10_917</name>
</gene>
<proteinExistence type="predicted"/>
<dbReference type="OrthoDB" id="5925126at2759"/>
<dbReference type="EMBL" id="JYDO01000043">
    <property type="protein sequence ID" value="KRZ75039.1"/>
    <property type="molecule type" value="Genomic_DNA"/>
</dbReference>